<gene>
    <name evidence="1" type="ORF">ZOSMA_172G00010</name>
</gene>
<dbReference type="EMBL" id="LFYR01000650">
    <property type="protein sequence ID" value="KMZ71875.1"/>
    <property type="molecule type" value="Genomic_DNA"/>
</dbReference>
<organism evidence="1 2">
    <name type="scientific">Zostera marina</name>
    <name type="common">Eelgrass</name>
    <dbReference type="NCBI Taxonomy" id="29655"/>
    <lineage>
        <taxon>Eukaryota</taxon>
        <taxon>Viridiplantae</taxon>
        <taxon>Streptophyta</taxon>
        <taxon>Embryophyta</taxon>
        <taxon>Tracheophyta</taxon>
        <taxon>Spermatophyta</taxon>
        <taxon>Magnoliopsida</taxon>
        <taxon>Liliopsida</taxon>
        <taxon>Zosteraceae</taxon>
        <taxon>Zostera</taxon>
    </lineage>
</organism>
<proteinExistence type="predicted"/>
<comment type="caution">
    <text evidence="1">The sequence shown here is derived from an EMBL/GenBank/DDBJ whole genome shotgun (WGS) entry which is preliminary data.</text>
</comment>
<evidence type="ECO:0000313" key="2">
    <source>
        <dbReference type="Proteomes" id="UP000036987"/>
    </source>
</evidence>
<reference evidence="2" key="1">
    <citation type="journal article" date="2016" name="Nature">
        <title>The genome of the seagrass Zostera marina reveals angiosperm adaptation to the sea.</title>
        <authorList>
            <person name="Olsen J.L."/>
            <person name="Rouze P."/>
            <person name="Verhelst B."/>
            <person name="Lin Y.-C."/>
            <person name="Bayer T."/>
            <person name="Collen J."/>
            <person name="Dattolo E."/>
            <person name="De Paoli E."/>
            <person name="Dittami S."/>
            <person name="Maumus F."/>
            <person name="Michel G."/>
            <person name="Kersting A."/>
            <person name="Lauritano C."/>
            <person name="Lohaus R."/>
            <person name="Toepel M."/>
            <person name="Tonon T."/>
            <person name="Vanneste K."/>
            <person name="Amirebrahimi M."/>
            <person name="Brakel J."/>
            <person name="Bostroem C."/>
            <person name="Chovatia M."/>
            <person name="Grimwood J."/>
            <person name="Jenkins J.W."/>
            <person name="Jueterbock A."/>
            <person name="Mraz A."/>
            <person name="Stam W.T."/>
            <person name="Tice H."/>
            <person name="Bornberg-Bauer E."/>
            <person name="Green P.J."/>
            <person name="Pearson G.A."/>
            <person name="Procaccini G."/>
            <person name="Duarte C.M."/>
            <person name="Schmutz J."/>
            <person name="Reusch T.B.H."/>
            <person name="Van de Peer Y."/>
        </authorList>
    </citation>
    <scope>NUCLEOTIDE SEQUENCE [LARGE SCALE GENOMIC DNA]</scope>
    <source>
        <strain evidence="2">cv. Finnish</strain>
    </source>
</reference>
<name>A0A0K9PUG3_ZOSMR</name>
<evidence type="ECO:0000313" key="1">
    <source>
        <dbReference type="EMBL" id="KMZ71875.1"/>
    </source>
</evidence>
<dbReference type="AlphaFoldDB" id="A0A0K9PUG3"/>
<sequence>MSPHRRWLVFRRNNIIFSGDDTEDLLFEVKKCHILQTKMKLDTCSWPET</sequence>
<dbReference type="Proteomes" id="UP000036987">
    <property type="component" value="Unassembled WGS sequence"/>
</dbReference>
<accession>A0A0K9PUG3</accession>
<keyword evidence="2" id="KW-1185">Reference proteome</keyword>
<protein>
    <submittedName>
        <fullName evidence="1">Uncharacterized protein</fullName>
    </submittedName>
</protein>